<dbReference type="Pfam" id="PF02469">
    <property type="entry name" value="Fasciclin"/>
    <property type="match status" value="1"/>
</dbReference>
<dbReference type="SMART" id="SM00554">
    <property type="entry name" value="FAS1"/>
    <property type="match status" value="1"/>
</dbReference>
<dbReference type="GO" id="GO:0005615">
    <property type="term" value="C:extracellular space"/>
    <property type="evidence" value="ECO:0007669"/>
    <property type="project" value="TreeGrafter"/>
</dbReference>
<evidence type="ECO:0000313" key="2">
    <source>
        <dbReference type="EMBL" id="WKK82123.2"/>
    </source>
</evidence>
<sequence>MKRRDVILFIGIIVASIIGTKTFANHATLATNEIGDEEARRIIKKIKNNPEFSLFYEALEQADLKSEIAALEELTLMIPTNKAFRLLPKDVLENFMDEENKDALIELLNYHILPQKINYEELGESSTLNALDKQQISVKSGAIIQVENAEVQAKYEETNDLIIYKIDRLIMPLN</sequence>
<proteinExistence type="predicted"/>
<evidence type="ECO:0000259" key="1">
    <source>
        <dbReference type="PROSITE" id="PS50213"/>
    </source>
</evidence>
<protein>
    <submittedName>
        <fullName evidence="2">Fasciclin domain-containing protein</fullName>
    </submittedName>
</protein>
<dbReference type="GO" id="GO:0050839">
    <property type="term" value="F:cell adhesion molecule binding"/>
    <property type="evidence" value="ECO:0007669"/>
    <property type="project" value="TreeGrafter"/>
</dbReference>
<feature type="domain" description="FAS1" evidence="1">
    <location>
        <begin position="39"/>
        <end position="170"/>
    </location>
</feature>
<dbReference type="GO" id="GO:0007155">
    <property type="term" value="P:cell adhesion"/>
    <property type="evidence" value="ECO:0007669"/>
    <property type="project" value="TreeGrafter"/>
</dbReference>
<dbReference type="PROSITE" id="PS50213">
    <property type="entry name" value="FAS1"/>
    <property type="match status" value="1"/>
</dbReference>
<dbReference type="AlphaFoldDB" id="A0AA49J9P0"/>
<dbReference type="InterPro" id="IPR000782">
    <property type="entry name" value="FAS1_domain"/>
</dbReference>
<dbReference type="InterPro" id="IPR036378">
    <property type="entry name" value="FAS1_dom_sf"/>
</dbReference>
<dbReference type="InterPro" id="IPR050904">
    <property type="entry name" value="Adhesion/Biosynth-related"/>
</dbReference>
<name>A0AA49J9P0_9BACT</name>
<dbReference type="KEGG" id="marp:QYS47_08315"/>
<reference evidence="2" key="1">
    <citation type="submission" date="2023-08" db="EMBL/GenBank/DDBJ databases">
        <title>Comparative genomics and taxonomic characterization of three novel marine species of genus Marivirga.</title>
        <authorList>
            <person name="Muhammad N."/>
            <person name="Kim S.-G."/>
        </authorList>
    </citation>
    <scope>NUCLEOTIDE SEQUENCE</scope>
    <source>
        <strain evidence="2">BKB1-2</strain>
    </source>
</reference>
<gene>
    <name evidence="2" type="ORF">QYS47_08315</name>
</gene>
<dbReference type="RefSeq" id="WP_322347843.1">
    <property type="nucleotide sequence ID" value="NZ_CP129968.2"/>
</dbReference>
<dbReference type="GO" id="GO:0031012">
    <property type="term" value="C:extracellular matrix"/>
    <property type="evidence" value="ECO:0007669"/>
    <property type="project" value="TreeGrafter"/>
</dbReference>
<organism evidence="2">
    <name type="scientific">Marivirga arenosa</name>
    <dbReference type="NCBI Taxonomy" id="3059076"/>
    <lineage>
        <taxon>Bacteria</taxon>
        <taxon>Pseudomonadati</taxon>
        <taxon>Bacteroidota</taxon>
        <taxon>Cytophagia</taxon>
        <taxon>Cytophagales</taxon>
        <taxon>Marivirgaceae</taxon>
        <taxon>Marivirga</taxon>
    </lineage>
</organism>
<dbReference type="SUPFAM" id="SSF82153">
    <property type="entry name" value="FAS1 domain"/>
    <property type="match status" value="1"/>
</dbReference>
<accession>A0AA49J9P0</accession>
<dbReference type="Proteomes" id="UP001232019">
    <property type="component" value="Chromosome"/>
</dbReference>
<dbReference type="PANTHER" id="PTHR10900:SF77">
    <property type="entry name" value="FI19380P1"/>
    <property type="match status" value="1"/>
</dbReference>
<dbReference type="EMBL" id="CP129968">
    <property type="protein sequence ID" value="WKK82123.2"/>
    <property type="molecule type" value="Genomic_DNA"/>
</dbReference>
<dbReference type="Gene3D" id="2.30.180.10">
    <property type="entry name" value="FAS1 domain"/>
    <property type="match status" value="1"/>
</dbReference>
<dbReference type="PANTHER" id="PTHR10900">
    <property type="entry name" value="PERIOSTIN-RELATED"/>
    <property type="match status" value="1"/>
</dbReference>
<dbReference type="GO" id="GO:0030198">
    <property type="term" value="P:extracellular matrix organization"/>
    <property type="evidence" value="ECO:0007669"/>
    <property type="project" value="TreeGrafter"/>
</dbReference>